<dbReference type="SUPFAM" id="SSF57997">
    <property type="entry name" value="Tropomyosin"/>
    <property type="match status" value="1"/>
</dbReference>
<proteinExistence type="predicted"/>
<feature type="coiled-coil region" evidence="1">
    <location>
        <begin position="278"/>
        <end position="379"/>
    </location>
</feature>
<dbReference type="EMBL" id="JARBJD010000031">
    <property type="protein sequence ID" value="KAK2959211.1"/>
    <property type="molecule type" value="Genomic_DNA"/>
</dbReference>
<gene>
    <name evidence="2" type="ORF">BLNAU_5769</name>
</gene>
<protein>
    <submittedName>
        <fullName evidence="2">Uncharacterized protein</fullName>
    </submittedName>
</protein>
<keyword evidence="1" id="KW-0175">Coiled coil</keyword>
<dbReference type="InterPro" id="IPR016024">
    <property type="entry name" value="ARM-type_fold"/>
</dbReference>
<dbReference type="Proteomes" id="UP001281761">
    <property type="component" value="Unassembled WGS sequence"/>
</dbReference>
<dbReference type="SUPFAM" id="SSF48371">
    <property type="entry name" value="ARM repeat"/>
    <property type="match status" value="1"/>
</dbReference>
<evidence type="ECO:0000313" key="2">
    <source>
        <dbReference type="EMBL" id="KAK2959211.1"/>
    </source>
</evidence>
<sequence length="437" mass="48530">MFKKLAEIALDANPPPSLDVKVLKNLLIQGFVFSCQLRRFPEECSVLNPHICSHLVENRNNISDLSSYSTLLFETAEFNLHPVQEIIPVLATHIKEKPNTLMYLSTLINKLLTLLPDSTAQFLPTLLTFFYGSDDNQLTSAMLCLSTVAKSKHATELIPIVKNIKDNPAQYFRALSFGMVLQMVSDVCSTPERAALGIATFFSIQANLEPSSMFYPVPISDISMLYAIPGVDLAILDPHIPFIQELMKTTTNGTVATVSKLLLERRNNLSLTSVHQSVAKVSSEVEETKGQITQVEQNVAVANERINNVEEDVKSTNARVDSMEATVDGMGSDVDAAKRQAEEALEIAKEAKRMVETVVSTLEDSLARHEEQIRTVMESMEKRLPMPMMFTTENKLLGLRRRLILHFTCGTKASPNCVYPGPKAGKKEMMGANRLIQ</sequence>
<evidence type="ECO:0000256" key="1">
    <source>
        <dbReference type="SAM" id="Coils"/>
    </source>
</evidence>
<name>A0ABQ9Y659_9EUKA</name>
<reference evidence="2 3" key="1">
    <citation type="journal article" date="2022" name="bioRxiv">
        <title>Genomics of Preaxostyla Flagellates Illuminates Evolutionary Transitions and the Path Towards Mitochondrial Loss.</title>
        <authorList>
            <person name="Novak L.V.F."/>
            <person name="Treitli S.C."/>
            <person name="Pyrih J."/>
            <person name="Halakuc P."/>
            <person name="Pipaliya S.V."/>
            <person name="Vacek V."/>
            <person name="Brzon O."/>
            <person name="Soukal P."/>
            <person name="Eme L."/>
            <person name="Dacks J.B."/>
            <person name="Karnkowska A."/>
            <person name="Elias M."/>
            <person name="Hampl V."/>
        </authorList>
    </citation>
    <scope>NUCLEOTIDE SEQUENCE [LARGE SCALE GENOMIC DNA]</scope>
    <source>
        <strain evidence="2">NAU3</strain>
        <tissue evidence="2">Gut</tissue>
    </source>
</reference>
<keyword evidence="3" id="KW-1185">Reference proteome</keyword>
<evidence type="ECO:0000313" key="3">
    <source>
        <dbReference type="Proteomes" id="UP001281761"/>
    </source>
</evidence>
<dbReference type="Gene3D" id="1.20.5.340">
    <property type="match status" value="1"/>
</dbReference>
<dbReference type="PROSITE" id="PS51257">
    <property type="entry name" value="PROKAR_LIPOPROTEIN"/>
    <property type="match status" value="1"/>
</dbReference>
<organism evidence="2 3">
    <name type="scientific">Blattamonas nauphoetae</name>
    <dbReference type="NCBI Taxonomy" id="2049346"/>
    <lineage>
        <taxon>Eukaryota</taxon>
        <taxon>Metamonada</taxon>
        <taxon>Preaxostyla</taxon>
        <taxon>Oxymonadida</taxon>
        <taxon>Blattamonas</taxon>
    </lineage>
</organism>
<accession>A0ABQ9Y659</accession>
<comment type="caution">
    <text evidence="2">The sequence shown here is derived from an EMBL/GenBank/DDBJ whole genome shotgun (WGS) entry which is preliminary data.</text>
</comment>